<evidence type="ECO:0000256" key="3">
    <source>
        <dbReference type="ARBA" id="ARBA00022525"/>
    </source>
</evidence>
<feature type="transmembrane region" description="Helical" evidence="7">
    <location>
        <begin position="291"/>
        <end position="312"/>
    </location>
</feature>
<comment type="caution">
    <text evidence="9">The sequence shown here is derived from an EMBL/GenBank/DDBJ whole genome shotgun (WGS) entry which is preliminary data.</text>
</comment>
<feature type="compositionally biased region" description="Acidic residues" evidence="6">
    <location>
        <begin position="234"/>
        <end position="260"/>
    </location>
</feature>
<dbReference type="InterPro" id="IPR019931">
    <property type="entry name" value="LPXTG_anchor"/>
</dbReference>
<dbReference type="Proteomes" id="UP001235343">
    <property type="component" value="Unassembled WGS sequence"/>
</dbReference>
<feature type="region of interest" description="Disordered" evidence="6">
    <location>
        <begin position="216"/>
        <end position="285"/>
    </location>
</feature>
<dbReference type="RefSeq" id="WP_285930044.1">
    <property type="nucleotide sequence ID" value="NZ_JASTZU010000012.1"/>
</dbReference>
<evidence type="ECO:0000256" key="7">
    <source>
        <dbReference type="SAM" id="Phobius"/>
    </source>
</evidence>
<accession>A0ABT7L043</accession>
<sequence length="320" mass="33838">ETVELTEGESSQLTATVIPDTAVNKAVAWVSSNEEVATVDESGNVTAVKAGTAFITVTTADGGHMATSEVTVEEATDTTPGDDRNELTLGGDSQEVEAGETYTVTGTSAKVTMPADLPVGTKMKVDTKDIEETNYEGLTPSGEQLTFTFEYPEGSTEPSESFQLTLGYDTGADTEQLAIYYYNEAEDKWELRGGEVDEENQVIMLAVPHFSTYGVFVETPDDDQDGGDGQPGEDGQDGEDGQPGEDGQDGTDGEAGEDGQDGAGDQAGDDNQDGDEASGKDEKLPNTATNLFNYLLIGMILLVAGGLTALYARKRKMNMK</sequence>
<evidence type="ECO:0000313" key="10">
    <source>
        <dbReference type="Proteomes" id="UP001235343"/>
    </source>
</evidence>
<evidence type="ECO:0000313" key="9">
    <source>
        <dbReference type="EMBL" id="MDL4839187.1"/>
    </source>
</evidence>
<evidence type="ECO:0000256" key="6">
    <source>
        <dbReference type="SAM" id="MobiDB-lite"/>
    </source>
</evidence>
<dbReference type="EMBL" id="JASTZU010000012">
    <property type="protein sequence ID" value="MDL4839187.1"/>
    <property type="molecule type" value="Genomic_DNA"/>
</dbReference>
<dbReference type="NCBIfam" id="TIGR01167">
    <property type="entry name" value="LPXTG_anchor"/>
    <property type="match status" value="1"/>
</dbReference>
<keyword evidence="3" id="KW-0964">Secreted</keyword>
<keyword evidence="4" id="KW-0732">Signal</keyword>
<feature type="compositionally biased region" description="Acidic residues" evidence="6">
    <location>
        <begin position="267"/>
        <end position="276"/>
    </location>
</feature>
<dbReference type="InterPro" id="IPR003343">
    <property type="entry name" value="Big_2"/>
</dbReference>
<evidence type="ECO:0000256" key="5">
    <source>
        <dbReference type="ARBA" id="ARBA00023088"/>
    </source>
</evidence>
<dbReference type="SUPFAM" id="SSF49373">
    <property type="entry name" value="Invasin/intimin cell-adhesion fragments"/>
    <property type="match status" value="1"/>
</dbReference>
<keyword evidence="7" id="KW-0472">Membrane</keyword>
<protein>
    <submittedName>
        <fullName evidence="9">Ig-like domain-containing protein</fullName>
    </submittedName>
</protein>
<dbReference type="InterPro" id="IPR008964">
    <property type="entry name" value="Invasin/intimin_cell_adhesion"/>
</dbReference>
<feature type="non-terminal residue" evidence="9">
    <location>
        <position position="1"/>
    </location>
</feature>
<dbReference type="Gene3D" id="2.60.40.1080">
    <property type="match status" value="1"/>
</dbReference>
<evidence type="ECO:0000256" key="4">
    <source>
        <dbReference type="ARBA" id="ARBA00022729"/>
    </source>
</evidence>
<gene>
    <name evidence="9" type="ORF">QQS35_01755</name>
</gene>
<keyword evidence="5" id="KW-0572">Peptidoglycan-anchor</keyword>
<name>A0ABT7L043_9BACI</name>
<dbReference type="Pfam" id="PF00746">
    <property type="entry name" value="Gram_pos_anchor"/>
    <property type="match status" value="1"/>
</dbReference>
<feature type="domain" description="BIG2" evidence="8">
    <location>
        <begin position="1"/>
        <end position="69"/>
    </location>
</feature>
<evidence type="ECO:0000259" key="8">
    <source>
        <dbReference type="SMART" id="SM00635"/>
    </source>
</evidence>
<proteinExistence type="predicted"/>
<dbReference type="Pfam" id="PF02368">
    <property type="entry name" value="Big_2"/>
    <property type="match status" value="1"/>
</dbReference>
<organism evidence="9 10">
    <name type="scientific">Aquibacillus rhizosphaerae</name>
    <dbReference type="NCBI Taxonomy" id="3051431"/>
    <lineage>
        <taxon>Bacteria</taxon>
        <taxon>Bacillati</taxon>
        <taxon>Bacillota</taxon>
        <taxon>Bacilli</taxon>
        <taxon>Bacillales</taxon>
        <taxon>Bacillaceae</taxon>
        <taxon>Aquibacillus</taxon>
    </lineage>
</organism>
<reference evidence="9 10" key="1">
    <citation type="submission" date="2023-06" db="EMBL/GenBank/DDBJ databases">
        <title>Aquibacillus rhizosphaerae LR5S19.</title>
        <authorList>
            <person name="Sun J.-Q."/>
        </authorList>
    </citation>
    <scope>NUCLEOTIDE SEQUENCE [LARGE SCALE GENOMIC DNA]</scope>
    <source>
        <strain evidence="9 10">LR5S19</strain>
    </source>
</reference>
<keyword evidence="7" id="KW-0812">Transmembrane</keyword>
<keyword evidence="7" id="KW-1133">Transmembrane helix</keyword>
<dbReference type="SMART" id="SM00635">
    <property type="entry name" value="BID_2"/>
    <property type="match status" value="1"/>
</dbReference>
<comment type="subcellular location">
    <subcellularLocation>
        <location evidence="1">Secreted</location>
        <location evidence="1">Cell wall</location>
        <topology evidence="1">Peptidoglycan-anchor</topology>
    </subcellularLocation>
</comment>
<keyword evidence="10" id="KW-1185">Reference proteome</keyword>
<keyword evidence="2" id="KW-0134">Cell wall</keyword>
<evidence type="ECO:0000256" key="1">
    <source>
        <dbReference type="ARBA" id="ARBA00004168"/>
    </source>
</evidence>
<evidence type="ECO:0000256" key="2">
    <source>
        <dbReference type="ARBA" id="ARBA00022512"/>
    </source>
</evidence>